<reference evidence="2 3" key="1">
    <citation type="submission" date="2020-09" db="EMBL/GenBank/DDBJ databases">
        <title>Novel species of Mucilaginibacter isolated from a glacier on the Tibetan Plateau.</title>
        <authorList>
            <person name="Liu Q."/>
            <person name="Xin Y.-H."/>
        </authorList>
    </citation>
    <scope>NUCLEOTIDE SEQUENCE [LARGE SCALE GENOMIC DNA]</scope>
    <source>
        <strain evidence="2 3">ZT4R22</strain>
    </source>
</reference>
<name>A0ABR7WVT9_9SPHI</name>
<dbReference type="Gene3D" id="2.60.40.1120">
    <property type="entry name" value="Carboxypeptidase-like, regulatory domain"/>
    <property type="match status" value="1"/>
</dbReference>
<evidence type="ECO:0000313" key="2">
    <source>
        <dbReference type="EMBL" id="MBD1365539.1"/>
    </source>
</evidence>
<keyword evidence="1" id="KW-0472">Membrane</keyword>
<dbReference type="SUPFAM" id="SSF49464">
    <property type="entry name" value="Carboxypeptidase regulatory domain-like"/>
    <property type="match status" value="1"/>
</dbReference>
<dbReference type="RefSeq" id="WP_191190207.1">
    <property type="nucleotide sequence ID" value="NZ_JACWMY010000009.1"/>
</dbReference>
<dbReference type="Pfam" id="PF13620">
    <property type="entry name" value="CarboxypepD_reg"/>
    <property type="match status" value="1"/>
</dbReference>
<keyword evidence="1" id="KW-0812">Transmembrane</keyword>
<keyword evidence="3" id="KW-1185">Reference proteome</keyword>
<dbReference type="EMBL" id="JACWMY010000009">
    <property type="protein sequence ID" value="MBD1365539.1"/>
    <property type="molecule type" value="Genomic_DNA"/>
</dbReference>
<sequence>MDKSRANILQIQKYLNGELDAKAMHQLEREAQDDPFLMDALEGYQGGAGNQQANLDILTGQLSNRVNKRERRIIPWTTISIAAGVVGFMIVVGLLYKGNDTPVKQMQTAQVNELPSAKADTVANTPIITEPKANSVAASQPPRKTVASSGLHSRFKPVVADKNMEEEPAALAEVVMAPTPAANAESTPLDEMIMGTIAKQKDSVEMPLTVAVTKKAASQPLVSKAEGVQIIKDKRTDNAYELSKLNLPPNFSTGTVINNQGAFMPGATIKIGGKPVSFGQTDANGRFTLPAAAAKETVEVSYSGFNGRTNAVLFNANMNTANDASGLGYSNSAGSTSNLAHPQKGWVMYQLYLAQKSYLPAGEKPGIVELKFTVSPTGSISNITVVKGLSPAANKKAVSLIADGPKWVGNTNGKPEEKTLQLEFIIK</sequence>
<keyword evidence="1" id="KW-1133">Transmembrane helix</keyword>
<feature type="transmembrane region" description="Helical" evidence="1">
    <location>
        <begin position="73"/>
        <end position="96"/>
    </location>
</feature>
<proteinExistence type="predicted"/>
<dbReference type="Proteomes" id="UP000606600">
    <property type="component" value="Unassembled WGS sequence"/>
</dbReference>
<protein>
    <submittedName>
        <fullName evidence="2">Carboxypeptidase regulatory-like domain-containing protein</fullName>
    </submittedName>
</protein>
<comment type="caution">
    <text evidence="2">The sequence shown here is derived from an EMBL/GenBank/DDBJ whole genome shotgun (WGS) entry which is preliminary data.</text>
</comment>
<dbReference type="InterPro" id="IPR008969">
    <property type="entry name" value="CarboxyPept-like_regulatory"/>
</dbReference>
<evidence type="ECO:0000256" key="1">
    <source>
        <dbReference type="SAM" id="Phobius"/>
    </source>
</evidence>
<gene>
    <name evidence="2" type="ORF">IDJ77_17120</name>
</gene>
<accession>A0ABR7WVT9</accession>
<organism evidence="2 3">
    <name type="scientific">Mucilaginibacter pankratovii</name>
    <dbReference type="NCBI Taxonomy" id="2772110"/>
    <lineage>
        <taxon>Bacteria</taxon>
        <taxon>Pseudomonadati</taxon>
        <taxon>Bacteroidota</taxon>
        <taxon>Sphingobacteriia</taxon>
        <taxon>Sphingobacteriales</taxon>
        <taxon>Sphingobacteriaceae</taxon>
        <taxon>Mucilaginibacter</taxon>
    </lineage>
</organism>
<evidence type="ECO:0000313" key="3">
    <source>
        <dbReference type="Proteomes" id="UP000606600"/>
    </source>
</evidence>